<evidence type="ECO:0000313" key="1">
    <source>
        <dbReference type="EMBL" id="CAJ2630932.1"/>
    </source>
</evidence>
<comment type="caution">
    <text evidence="1">The sequence shown here is derived from an EMBL/GenBank/DDBJ whole genome shotgun (WGS) entry which is preliminary data.</text>
</comment>
<organism evidence="1 2">
    <name type="scientific">Trifolium pratense</name>
    <name type="common">Red clover</name>
    <dbReference type="NCBI Taxonomy" id="57577"/>
    <lineage>
        <taxon>Eukaryota</taxon>
        <taxon>Viridiplantae</taxon>
        <taxon>Streptophyta</taxon>
        <taxon>Embryophyta</taxon>
        <taxon>Tracheophyta</taxon>
        <taxon>Spermatophyta</taxon>
        <taxon>Magnoliopsida</taxon>
        <taxon>eudicotyledons</taxon>
        <taxon>Gunneridae</taxon>
        <taxon>Pentapetalae</taxon>
        <taxon>rosids</taxon>
        <taxon>fabids</taxon>
        <taxon>Fabales</taxon>
        <taxon>Fabaceae</taxon>
        <taxon>Papilionoideae</taxon>
        <taxon>50 kb inversion clade</taxon>
        <taxon>NPAAA clade</taxon>
        <taxon>Hologalegina</taxon>
        <taxon>IRL clade</taxon>
        <taxon>Trifolieae</taxon>
        <taxon>Trifolium</taxon>
    </lineage>
</organism>
<sequence length="221" mass="25529">MSKRRRVRCTKCKRKRYCVPCLTNWYPHLIEDEIATACPVCCDNCNCIACLRSSTLSKVSSPPFYINYSCDIFRILHLKCDHVVHYRQLSAWWKRRENKIKNEPPAVAQPEICEWSRSGWHAYSDGSIPCPKANNDCDHGFLELRSIHGPNCISELVRIAKELEETLNLQDAQEALDSRCFCLKPVKNADDIHNNIRKAAFREDSSDNFLYCPRAYTVLGL</sequence>
<evidence type="ECO:0000313" key="2">
    <source>
        <dbReference type="Proteomes" id="UP001177021"/>
    </source>
</evidence>
<proteinExistence type="predicted"/>
<reference evidence="1" key="1">
    <citation type="submission" date="2023-10" db="EMBL/GenBank/DDBJ databases">
        <authorList>
            <person name="Rodriguez Cubillos JULIANA M."/>
            <person name="De Vega J."/>
        </authorList>
    </citation>
    <scope>NUCLEOTIDE SEQUENCE</scope>
</reference>
<keyword evidence="2" id="KW-1185">Reference proteome</keyword>
<protein>
    <submittedName>
        <fullName evidence="1">Uncharacterized protein</fullName>
    </submittedName>
</protein>
<accession>A0ACB0IIU4</accession>
<name>A0ACB0IIU4_TRIPR</name>
<dbReference type="Proteomes" id="UP001177021">
    <property type="component" value="Unassembled WGS sequence"/>
</dbReference>
<gene>
    <name evidence="1" type="ORF">MILVUS5_LOCUS2610</name>
</gene>
<dbReference type="EMBL" id="CASHSV030000001">
    <property type="protein sequence ID" value="CAJ2630932.1"/>
    <property type="molecule type" value="Genomic_DNA"/>
</dbReference>